<dbReference type="EMBL" id="SRLD01000016">
    <property type="protein sequence ID" value="TGE16439.1"/>
    <property type="molecule type" value="Genomic_DNA"/>
</dbReference>
<comment type="caution">
    <text evidence="2">The sequence shown here is derived from an EMBL/GenBank/DDBJ whole genome shotgun (WGS) entry which is preliminary data.</text>
</comment>
<proteinExistence type="predicted"/>
<dbReference type="InterPro" id="IPR003018">
    <property type="entry name" value="GAF"/>
</dbReference>
<dbReference type="Pfam" id="PF01590">
    <property type="entry name" value="GAF"/>
    <property type="match status" value="1"/>
</dbReference>
<protein>
    <submittedName>
        <fullName evidence="2">GAF domain-containing protein</fullName>
    </submittedName>
</protein>
<organism evidence="2 3">
    <name type="scientific">Hymenobacter elongatus</name>
    <dbReference type="NCBI Taxonomy" id="877208"/>
    <lineage>
        <taxon>Bacteria</taxon>
        <taxon>Pseudomonadati</taxon>
        <taxon>Bacteroidota</taxon>
        <taxon>Cytophagia</taxon>
        <taxon>Cytophagales</taxon>
        <taxon>Hymenobacteraceae</taxon>
        <taxon>Hymenobacter</taxon>
    </lineage>
</organism>
<keyword evidence="3" id="KW-1185">Reference proteome</keyword>
<name>A0A4Z0PP60_9BACT</name>
<feature type="domain" description="GAF" evidence="1">
    <location>
        <begin position="31"/>
        <end position="163"/>
    </location>
</feature>
<reference evidence="2 3" key="1">
    <citation type="submission" date="2019-04" db="EMBL/GenBank/DDBJ databases">
        <authorList>
            <person name="Feng G."/>
            <person name="Zhang J."/>
            <person name="Zhu H."/>
        </authorList>
    </citation>
    <scope>NUCLEOTIDE SEQUENCE [LARGE SCALE GENOMIC DNA]</scope>
    <source>
        <strain evidence="2 3">JCM 17223</strain>
    </source>
</reference>
<evidence type="ECO:0000313" key="2">
    <source>
        <dbReference type="EMBL" id="TGE16439.1"/>
    </source>
</evidence>
<evidence type="ECO:0000259" key="1">
    <source>
        <dbReference type="Pfam" id="PF01590"/>
    </source>
</evidence>
<accession>A0A4Z0PP60</accession>
<gene>
    <name evidence="2" type="ORF">E5J99_09950</name>
</gene>
<dbReference type="SUPFAM" id="SSF55781">
    <property type="entry name" value="GAF domain-like"/>
    <property type="match status" value="1"/>
</dbReference>
<evidence type="ECO:0000313" key="3">
    <source>
        <dbReference type="Proteomes" id="UP000297739"/>
    </source>
</evidence>
<dbReference type="PANTHER" id="PTHR43102">
    <property type="entry name" value="SLR1143 PROTEIN"/>
    <property type="match status" value="1"/>
</dbReference>
<dbReference type="InterPro" id="IPR029016">
    <property type="entry name" value="GAF-like_dom_sf"/>
</dbReference>
<dbReference type="OrthoDB" id="9811889at2"/>
<dbReference type="AlphaFoldDB" id="A0A4Z0PP60"/>
<dbReference type="Gene3D" id="3.30.450.40">
    <property type="match status" value="1"/>
</dbReference>
<dbReference type="Proteomes" id="UP000297739">
    <property type="component" value="Unassembled WGS sequence"/>
</dbReference>
<sequence length="237" mass="26247">MTTTFPDSLVPANDAARLRTLHQYDIVNTTPEPIFDDYTAWAAQLFNTPISLISLVDDEYVWFKSVTGAEGITSLPRVESMCSAAILQDEAVVTSDYKPESCTLIKPDVAQAIGLKFYAGAALQMPDGSRVGMLAVIGREFRTISERETAVLARLAALVSQTIELRARYLKGQHQEEWEAAQSELADTLDENSALARYLNSRNNGIDYEDDEVAQLIERRLDGLAKVLKRRMAQAAT</sequence>
<dbReference type="PANTHER" id="PTHR43102:SF2">
    <property type="entry name" value="GAF DOMAIN-CONTAINING PROTEIN"/>
    <property type="match status" value="1"/>
</dbReference>
<dbReference type="RefSeq" id="WP_135497578.1">
    <property type="nucleotide sequence ID" value="NZ_SRLD01000016.1"/>
</dbReference>